<accession>A0A4Y3RN55</accession>
<dbReference type="EMBL" id="BJMN01000023">
    <property type="protein sequence ID" value="GEB58183.1"/>
    <property type="molecule type" value="Genomic_DNA"/>
</dbReference>
<dbReference type="Proteomes" id="UP000315226">
    <property type="component" value="Unassembled WGS sequence"/>
</dbReference>
<dbReference type="OrthoDB" id="4255006at2"/>
<dbReference type="RefSeq" id="WP_141297601.1">
    <property type="nucleotide sequence ID" value="NZ_BJMN01000023.1"/>
</dbReference>
<organism evidence="1 2">
    <name type="scientific">Streptomyces gardneri</name>
    <dbReference type="NCBI Taxonomy" id="66892"/>
    <lineage>
        <taxon>Bacteria</taxon>
        <taxon>Bacillati</taxon>
        <taxon>Actinomycetota</taxon>
        <taxon>Actinomycetes</taxon>
        <taxon>Kitasatosporales</taxon>
        <taxon>Streptomycetaceae</taxon>
        <taxon>Streptomyces</taxon>
    </lineage>
</organism>
<dbReference type="AlphaFoldDB" id="A0A4Y3RN55"/>
<protein>
    <submittedName>
        <fullName evidence="1">Uncharacterized protein</fullName>
    </submittedName>
</protein>
<reference evidence="1 2" key="1">
    <citation type="submission" date="2019-06" db="EMBL/GenBank/DDBJ databases">
        <title>Whole genome shotgun sequence of Streptomyces gardneri NBRC 12865.</title>
        <authorList>
            <person name="Hosoyama A."/>
            <person name="Uohara A."/>
            <person name="Ohji S."/>
            <person name="Ichikawa N."/>
        </authorList>
    </citation>
    <scope>NUCLEOTIDE SEQUENCE [LARGE SCALE GENOMIC DNA]</scope>
    <source>
        <strain evidence="1 2">NBRC 12865</strain>
    </source>
</reference>
<evidence type="ECO:0000313" key="1">
    <source>
        <dbReference type="EMBL" id="GEB58183.1"/>
    </source>
</evidence>
<proteinExistence type="predicted"/>
<comment type="caution">
    <text evidence="1">The sequence shown here is derived from an EMBL/GenBank/DDBJ whole genome shotgun (WGS) entry which is preliminary data.</text>
</comment>
<sequence>MTNSSGEAAQSYEITYLSTRPEPEVRTAEAGEVAAVIEHAGEHGMQVLVRPCRRPVQEPGTRKEDES</sequence>
<name>A0A4Y3RN55_9ACTN</name>
<keyword evidence="2" id="KW-1185">Reference proteome</keyword>
<evidence type="ECO:0000313" key="2">
    <source>
        <dbReference type="Proteomes" id="UP000315226"/>
    </source>
</evidence>
<gene>
    <name evidence="1" type="ORF">SGA01_37880</name>
</gene>